<evidence type="ECO:0000313" key="2">
    <source>
        <dbReference type="Proteomes" id="UP000028680"/>
    </source>
</evidence>
<evidence type="ECO:0000313" key="1">
    <source>
        <dbReference type="EMBL" id="AII86851.1"/>
    </source>
</evidence>
<gene>
    <name evidence="1" type="ORF">RCA23_c13050</name>
</gene>
<reference evidence="1 2" key="1">
    <citation type="journal article" date="2014" name="ISME J.">
        <title>Adaptation of an abundant Roseobacter RCA organism to pelagic systems revealed by genomic and transcriptomic analyses.</title>
        <authorList>
            <person name="Voget S."/>
            <person name="Wemheuer B."/>
            <person name="Brinkhoff T."/>
            <person name="Vollmers J."/>
            <person name="Dietrich S."/>
            <person name="Giebel H.A."/>
            <person name="Beardsley C."/>
            <person name="Sardemann C."/>
            <person name="Bakenhus I."/>
            <person name="Billerbeck S."/>
            <person name="Daniel R."/>
            <person name="Simon M."/>
        </authorList>
    </citation>
    <scope>NUCLEOTIDE SEQUENCE [LARGE SCALE GENOMIC DNA]</scope>
    <source>
        <strain evidence="1 2">RCA23</strain>
    </source>
</reference>
<dbReference type="KEGG" id="ptp:RCA23_c13050"/>
<keyword evidence="2" id="KW-1185">Reference proteome</keyword>
<protein>
    <submittedName>
        <fullName evidence="1">Uncharacterized protein</fullName>
    </submittedName>
</protein>
<accession>A0AAN0RIM4</accession>
<dbReference type="AlphaFoldDB" id="A0AAN0RIM4"/>
<dbReference type="EMBL" id="CP003984">
    <property type="protein sequence ID" value="AII86851.1"/>
    <property type="molecule type" value="Genomic_DNA"/>
</dbReference>
<organism evidence="1 2">
    <name type="scientific">Planktomarina temperata RCA23</name>
    <dbReference type="NCBI Taxonomy" id="666509"/>
    <lineage>
        <taxon>Bacteria</taxon>
        <taxon>Pseudomonadati</taxon>
        <taxon>Pseudomonadota</taxon>
        <taxon>Alphaproteobacteria</taxon>
        <taxon>Rhodobacterales</taxon>
        <taxon>Paracoccaceae</taxon>
        <taxon>Planktomarina</taxon>
    </lineage>
</organism>
<name>A0AAN0RIM4_9RHOB</name>
<sequence>MNQTKLLSSNPDRLDHLFTSVQFSEVLSPVVQPQAIIDEEQIDHLLIQIGCHSNRPVSLRKLHTLMSSFLLQAQRLANRVQRKGGQMVIGWPHDEAYWRTRSNVGYPIVKKLRQALLDNGWITHHKQPTKNLYHGEGNCNGYLIAGFVPELADGIAFQSSELTCATKSSAKEAKGKKVTNEALDKRTIALWELWKSEPLTLGDLKMWRATRSFSNKELTRGGRFFGPWTSMNKERERLKCTIGGSTVAEVDVSGMYPTLLCAITGHVPFKTRFKDPYFIEGIEREEVKTVITSAIGGGTANQRTLTDLMRKSGLTQERLTEIRRVILPKFECLGSLKKGVLDSETLAYHETEILMRVVERPTRPIFILHDCLICKADEALEVGKEVQKEFVQYCIEMDWRPISPAFTIERDGKDKLQVSGERSPFYKQQDAK</sequence>
<proteinExistence type="predicted"/>
<dbReference type="Proteomes" id="UP000028680">
    <property type="component" value="Chromosome"/>
</dbReference>
<dbReference type="RefSeq" id="WP_044049649.1">
    <property type="nucleotide sequence ID" value="NZ_CP003984.1"/>
</dbReference>